<gene>
    <name evidence="1" type="ORF">PR048_013258</name>
</gene>
<name>A0ABQ9HRM8_9NEOP</name>
<protein>
    <submittedName>
        <fullName evidence="1">Uncharacterized protein</fullName>
    </submittedName>
</protein>
<sequence length="104" mass="11960">MNAHSTRRLTCWTLKMLEYTFDISYFSGKGQVHVDSLSRNAFQKGTNKDEEKSLDLVVHDPELAPLIKELESPSRIQSKLSREASNYFLQDNILYKSNPRPEGV</sequence>
<reference evidence="1 2" key="1">
    <citation type="submission" date="2023-02" db="EMBL/GenBank/DDBJ databases">
        <title>LHISI_Scaffold_Assembly.</title>
        <authorList>
            <person name="Stuart O.P."/>
            <person name="Cleave R."/>
            <person name="Magrath M.J.L."/>
            <person name="Mikheyev A.S."/>
        </authorList>
    </citation>
    <scope>NUCLEOTIDE SEQUENCE [LARGE SCALE GENOMIC DNA]</scope>
    <source>
        <strain evidence="1">Daus_M_001</strain>
        <tissue evidence="1">Leg muscle</tissue>
    </source>
</reference>
<dbReference type="Proteomes" id="UP001159363">
    <property type="component" value="Chromosome X"/>
</dbReference>
<keyword evidence="2" id="KW-1185">Reference proteome</keyword>
<comment type="caution">
    <text evidence="1">The sequence shown here is derived from an EMBL/GenBank/DDBJ whole genome shotgun (WGS) entry which is preliminary data.</text>
</comment>
<evidence type="ECO:0000313" key="1">
    <source>
        <dbReference type="EMBL" id="KAJ8887043.1"/>
    </source>
</evidence>
<dbReference type="EMBL" id="JARBHB010000004">
    <property type="protein sequence ID" value="KAJ8887043.1"/>
    <property type="molecule type" value="Genomic_DNA"/>
</dbReference>
<evidence type="ECO:0000313" key="2">
    <source>
        <dbReference type="Proteomes" id="UP001159363"/>
    </source>
</evidence>
<organism evidence="1 2">
    <name type="scientific">Dryococelus australis</name>
    <dbReference type="NCBI Taxonomy" id="614101"/>
    <lineage>
        <taxon>Eukaryota</taxon>
        <taxon>Metazoa</taxon>
        <taxon>Ecdysozoa</taxon>
        <taxon>Arthropoda</taxon>
        <taxon>Hexapoda</taxon>
        <taxon>Insecta</taxon>
        <taxon>Pterygota</taxon>
        <taxon>Neoptera</taxon>
        <taxon>Polyneoptera</taxon>
        <taxon>Phasmatodea</taxon>
        <taxon>Verophasmatodea</taxon>
        <taxon>Anareolatae</taxon>
        <taxon>Phasmatidae</taxon>
        <taxon>Eurycanthinae</taxon>
        <taxon>Dryococelus</taxon>
    </lineage>
</organism>
<accession>A0ABQ9HRM8</accession>
<proteinExistence type="predicted"/>